<dbReference type="AlphaFoldDB" id="A0A1J5PY47"/>
<evidence type="ECO:0000259" key="4">
    <source>
        <dbReference type="Pfam" id="PF03472"/>
    </source>
</evidence>
<comment type="caution">
    <text evidence="5">The sequence shown here is derived from an EMBL/GenBank/DDBJ whole genome shotgun (WGS) entry which is preliminary data.</text>
</comment>
<reference evidence="5" key="1">
    <citation type="submission" date="2016-10" db="EMBL/GenBank/DDBJ databases">
        <title>Sequence of Gallionella enrichment culture.</title>
        <authorList>
            <person name="Poehlein A."/>
            <person name="Muehling M."/>
            <person name="Daniel R."/>
        </authorList>
    </citation>
    <scope>NUCLEOTIDE SEQUENCE</scope>
</reference>
<proteinExistence type="predicted"/>
<dbReference type="InterPro" id="IPR036693">
    <property type="entry name" value="TF_LuxR_autoind-bd_dom_sf"/>
</dbReference>
<dbReference type="EMBL" id="MLJW01005239">
    <property type="protein sequence ID" value="OIQ68549.1"/>
    <property type="molecule type" value="Genomic_DNA"/>
</dbReference>
<organism evidence="5">
    <name type="scientific">mine drainage metagenome</name>
    <dbReference type="NCBI Taxonomy" id="410659"/>
    <lineage>
        <taxon>unclassified sequences</taxon>
        <taxon>metagenomes</taxon>
        <taxon>ecological metagenomes</taxon>
    </lineage>
</organism>
<protein>
    <submittedName>
        <fullName evidence="5">Autoinducer binding domain protein</fullName>
    </submittedName>
</protein>
<evidence type="ECO:0000256" key="1">
    <source>
        <dbReference type="ARBA" id="ARBA00023015"/>
    </source>
</evidence>
<accession>A0A1J5PY47</accession>
<keyword evidence="1" id="KW-0805">Transcription regulation</keyword>
<dbReference type="Gene3D" id="3.30.450.80">
    <property type="entry name" value="Transcription factor LuxR-like, autoinducer-binding domain"/>
    <property type="match status" value="1"/>
</dbReference>
<dbReference type="Pfam" id="PF03472">
    <property type="entry name" value="Autoind_bind"/>
    <property type="match status" value="1"/>
</dbReference>
<keyword evidence="3" id="KW-0804">Transcription</keyword>
<dbReference type="GO" id="GO:0003677">
    <property type="term" value="F:DNA binding"/>
    <property type="evidence" value="ECO:0007669"/>
    <property type="project" value="UniProtKB-KW"/>
</dbReference>
<keyword evidence="2" id="KW-0238">DNA-binding</keyword>
<feature type="domain" description="Transcription factor LuxR-like autoinducer-binding" evidence="4">
    <location>
        <begin position="43"/>
        <end position="146"/>
    </location>
</feature>
<sequence length="172" mass="18830">MEILSRGAGANMNEHTHSSEILARLHGAYPTGFAIALHVKFTSPKYLFQSYDTEWIDTYSRLGLVIHDPTVRWGFDNTGTQRWSGLASDDPNNVLPRAAEHGLRYGFTVSQLTDGSRTVASFARGDREATDAEIAAAAADVAQLHALTLTLETLTPADHALLKQMSIYLTRG</sequence>
<evidence type="ECO:0000256" key="3">
    <source>
        <dbReference type="ARBA" id="ARBA00023163"/>
    </source>
</evidence>
<evidence type="ECO:0000256" key="2">
    <source>
        <dbReference type="ARBA" id="ARBA00023125"/>
    </source>
</evidence>
<dbReference type="SUPFAM" id="SSF75516">
    <property type="entry name" value="Pheromone-binding domain of LuxR-like quorum-sensing transcription factors"/>
    <property type="match status" value="1"/>
</dbReference>
<dbReference type="InterPro" id="IPR005143">
    <property type="entry name" value="TF_LuxR_autoind-bd_dom"/>
</dbReference>
<name>A0A1J5PY47_9ZZZZ</name>
<gene>
    <name evidence="5" type="ORF">GALL_498550</name>
</gene>
<evidence type="ECO:0000313" key="5">
    <source>
        <dbReference type="EMBL" id="OIQ68549.1"/>
    </source>
</evidence>